<reference evidence="1 2" key="1">
    <citation type="submission" date="2013-11" db="EMBL/GenBank/DDBJ databases">
        <title>Genome sequencing of Stegodyphus mimosarum.</title>
        <authorList>
            <person name="Bechsgaard J."/>
        </authorList>
    </citation>
    <scope>NUCLEOTIDE SEQUENCE [LARGE SCALE GENOMIC DNA]</scope>
</reference>
<organism evidence="1 2">
    <name type="scientific">Stegodyphus mimosarum</name>
    <name type="common">African social velvet spider</name>
    <dbReference type="NCBI Taxonomy" id="407821"/>
    <lineage>
        <taxon>Eukaryota</taxon>
        <taxon>Metazoa</taxon>
        <taxon>Ecdysozoa</taxon>
        <taxon>Arthropoda</taxon>
        <taxon>Chelicerata</taxon>
        <taxon>Arachnida</taxon>
        <taxon>Araneae</taxon>
        <taxon>Araneomorphae</taxon>
        <taxon>Entelegynae</taxon>
        <taxon>Eresoidea</taxon>
        <taxon>Eresidae</taxon>
        <taxon>Stegodyphus</taxon>
    </lineage>
</organism>
<accession>A0A087UX37</accession>
<name>A0A087UX37_STEMI</name>
<dbReference type="AlphaFoldDB" id="A0A087UX37"/>
<dbReference type="OrthoDB" id="6436442at2759"/>
<evidence type="ECO:0000313" key="1">
    <source>
        <dbReference type="EMBL" id="KFM81926.1"/>
    </source>
</evidence>
<gene>
    <name evidence="1" type="ORF">X975_11647</name>
</gene>
<keyword evidence="2" id="KW-1185">Reference proteome</keyword>
<protein>
    <submittedName>
        <fullName evidence="1">Uncharacterized protein</fullName>
    </submittedName>
</protein>
<sequence length="80" mass="9453">MLRDFYGQITLQIKMGKPNTKVLRMVRILFRTTFSPFLLITTIKYHINTFEETNQKAVKLLKECLYINDLIGGSEDKKKR</sequence>
<dbReference type="EMBL" id="KK122099">
    <property type="protein sequence ID" value="KFM81926.1"/>
    <property type="molecule type" value="Genomic_DNA"/>
</dbReference>
<proteinExistence type="predicted"/>
<feature type="non-terminal residue" evidence="1">
    <location>
        <position position="80"/>
    </location>
</feature>
<evidence type="ECO:0000313" key="2">
    <source>
        <dbReference type="Proteomes" id="UP000054359"/>
    </source>
</evidence>
<dbReference type="Proteomes" id="UP000054359">
    <property type="component" value="Unassembled WGS sequence"/>
</dbReference>